<keyword evidence="5" id="KW-0677">Repeat</keyword>
<feature type="repeat" description="WD" evidence="6">
    <location>
        <begin position="422"/>
        <end position="463"/>
    </location>
</feature>
<protein>
    <recommendedName>
        <fullName evidence="3">Protein FYV10</fullName>
    </recommendedName>
    <alternativeName>
        <fullName evidence="2">Protein fyv10</fullName>
    </alternativeName>
</protein>
<dbReference type="OrthoDB" id="972532at2759"/>
<sequence>VCSPGSPKKSQGTGQIASIDLANNPPSQPLASDHPDLLFPFEIDPTSSAGPEPSSNSPSASSPLSRTPAPALVPAPAPAPAPARPENPRRRRLPSSSPEIPASAAARTRSSTRTTGAAAPQFDSIHNSGRDHEGHSPSRKRRRLAVMRADTLSSTNGFSQASNGSTPRKASLNGQSSNGDSHTNGTSKSLASGSSYYGHDREEVTRILIQSLYELGYDGAASTLSSESGHQLETQGVATFRSAVLGGRWSEAEKILIQSFRWDGSQNGHKSSPQQPLLLNETAERNEMLFHLRQQKFLELLESRDLGSALGVLRQELTPLNYDIDRLHALSSLLMCPTELLHEQAGWERPISASRERLLNELSKSISPSVMIPQHRLATLLDFVKKTQISNCLYHNTVESPSLYSDHMCDKNDFPRGIGLDLTHHSDEVWCCEFSHDGTKLVTSGKDRMVFIYDTSNFSVISKLAENHTDGVAFASWSPDDSKLITCSQDKQARVWNVETGRCLLTIDHHNEPVTAAGWAPDGESFVTGSLDANSQLCLWSIRGPSIYRWKGSFRVQDCAISPDGKRLVAADTALKIHVFDFESREEDYCLSLSSKPTSVTISQDSRHLIVNLAEGEIQLIDLETTDVVQRFSGHKQGEYIIRSIFGGAGENFVVSGSEDSKVYIWNKEDGHLVEALEGHTRGCVNSISWNPTNPRMFASAGDDRVVRVWTPENDRPVPTRGSTQRRGVSSNGFPRTSALRTTSAF</sequence>
<dbReference type="PROSITE" id="PS50896">
    <property type="entry name" value="LISH"/>
    <property type="match status" value="1"/>
</dbReference>
<dbReference type="InterPro" id="IPR011047">
    <property type="entry name" value="Quinoprotein_ADH-like_sf"/>
</dbReference>
<feature type="repeat" description="WD" evidence="6">
    <location>
        <begin position="685"/>
        <end position="720"/>
    </location>
</feature>
<dbReference type="PROSITE" id="PS50294">
    <property type="entry name" value="WD_REPEATS_REGION"/>
    <property type="match status" value="2"/>
</dbReference>
<dbReference type="PROSITE" id="PS50082">
    <property type="entry name" value="WD_REPEATS_2"/>
    <property type="match status" value="4"/>
</dbReference>
<feature type="compositionally biased region" description="Polar residues" evidence="7">
    <location>
        <begin position="721"/>
        <end position="746"/>
    </location>
</feature>
<dbReference type="PANTHER" id="PTHR22838">
    <property type="entry name" value="WD REPEAT PROTEIN 26-RELATED"/>
    <property type="match status" value="1"/>
</dbReference>
<feature type="repeat" description="WD" evidence="6">
    <location>
        <begin position="465"/>
        <end position="506"/>
    </location>
</feature>
<evidence type="ECO:0000313" key="9">
    <source>
        <dbReference type="EMBL" id="KAJ5398200.1"/>
    </source>
</evidence>
<feature type="compositionally biased region" description="Polar residues" evidence="7">
    <location>
        <begin position="151"/>
        <end position="195"/>
    </location>
</feature>
<evidence type="ECO:0000259" key="8">
    <source>
        <dbReference type="PROSITE" id="PS50897"/>
    </source>
</evidence>
<dbReference type="InterPro" id="IPR019775">
    <property type="entry name" value="WD40_repeat_CS"/>
</dbReference>
<evidence type="ECO:0000256" key="6">
    <source>
        <dbReference type="PROSITE-ProRule" id="PRU00221"/>
    </source>
</evidence>
<dbReference type="AlphaFoldDB" id="A0A9W9W409"/>
<evidence type="ECO:0000256" key="2">
    <source>
        <dbReference type="ARBA" id="ARBA00017917"/>
    </source>
</evidence>
<comment type="caution">
    <text evidence="9">The sequence shown here is derived from an EMBL/GenBank/DDBJ whole genome shotgun (WGS) entry which is preliminary data.</text>
</comment>
<dbReference type="Proteomes" id="UP001147747">
    <property type="component" value="Unassembled WGS sequence"/>
</dbReference>
<comment type="function">
    <text evidence="1">Involved in the proteasome-dependent degradation of fructose-1,6-bisphosphatase.</text>
</comment>
<keyword evidence="10" id="KW-1185">Reference proteome</keyword>
<keyword evidence="4 6" id="KW-0853">WD repeat</keyword>
<dbReference type="RefSeq" id="XP_056490252.1">
    <property type="nucleotide sequence ID" value="XM_056630950.1"/>
</dbReference>
<feature type="region of interest" description="Disordered" evidence="7">
    <location>
        <begin position="1"/>
        <end position="196"/>
    </location>
</feature>
<dbReference type="PROSITE" id="PS50897">
    <property type="entry name" value="CTLH"/>
    <property type="match status" value="1"/>
</dbReference>
<dbReference type="Pfam" id="PF00400">
    <property type="entry name" value="WD40"/>
    <property type="match status" value="5"/>
</dbReference>
<evidence type="ECO:0000256" key="1">
    <source>
        <dbReference type="ARBA" id="ARBA00002343"/>
    </source>
</evidence>
<dbReference type="GO" id="GO:0043161">
    <property type="term" value="P:proteasome-mediated ubiquitin-dependent protein catabolic process"/>
    <property type="evidence" value="ECO:0007669"/>
    <property type="project" value="TreeGrafter"/>
</dbReference>
<dbReference type="SUPFAM" id="SSF50998">
    <property type="entry name" value="Quinoprotein alcohol dehydrogenase-like"/>
    <property type="match status" value="1"/>
</dbReference>
<dbReference type="InterPro" id="IPR006594">
    <property type="entry name" value="LisH"/>
</dbReference>
<dbReference type="SMART" id="SM00668">
    <property type="entry name" value="CTLH"/>
    <property type="match status" value="1"/>
</dbReference>
<proteinExistence type="predicted"/>
<dbReference type="GeneID" id="81369930"/>
<dbReference type="InterPro" id="IPR001680">
    <property type="entry name" value="WD40_rpt"/>
</dbReference>
<dbReference type="EMBL" id="JAPZBU010000006">
    <property type="protein sequence ID" value="KAJ5398200.1"/>
    <property type="molecule type" value="Genomic_DNA"/>
</dbReference>
<gene>
    <name evidence="9" type="ORF">N7509_006313</name>
</gene>
<organism evidence="9 10">
    <name type="scientific">Penicillium cosmopolitanum</name>
    <dbReference type="NCBI Taxonomy" id="1131564"/>
    <lineage>
        <taxon>Eukaryota</taxon>
        <taxon>Fungi</taxon>
        <taxon>Dikarya</taxon>
        <taxon>Ascomycota</taxon>
        <taxon>Pezizomycotina</taxon>
        <taxon>Eurotiomycetes</taxon>
        <taxon>Eurotiomycetidae</taxon>
        <taxon>Eurotiales</taxon>
        <taxon>Aspergillaceae</taxon>
        <taxon>Penicillium</taxon>
    </lineage>
</organism>
<dbReference type="InterPro" id="IPR015943">
    <property type="entry name" value="WD40/YVTN_repeat-like_dom_sf"/>
</dbReference>
<feature type="region of interest" description="Disordered" evidence="7">
    <location>
        <begin position="712"/>
        <end position="746"/>
    </location>
</feature>
<dbReference type="Gene3D" id="2.130.10.10">
    <property type="entry name" value="YVTN repeat-like/Quinoprotein amine dehydrogenase"/>
    <property type="match status" value="1"/>
</dbReference>
<evidence type="ECO:0000256" key="3">
    <source>
        <dbReference type="ARBA" id="ARBA00018741"/>
    </source>
</evidence>
<dbReference type="GO" id="GO:0034657">
    <property type="term" value="C:GID complex"/>
    <property type="evidence" value="ECO:0007669"/>
    <property type="project" value="TreeGrafter"/>
</dbReference>
<dbReference type="SMART" id="SM00320">
    <property type="entry name" value="WD40"/>
    <property type="match status" value="7"/>
</dbReference>
<evidence type="ECO:0000313" key="10">
    <source>
        <dbReference type="Proteomes" id="UP001147747"/>
    </source>
</evidence>
<reference evidence="9" key="2">
    <citation type="journal article" date="2023" name="IMA Fungus">
        <title>Comparative genomic study of the Penicillium genus elucidates a diverse pangenome and 15 lateral gene transfer events.</title>
        <authorList>
            <person name="Petersen C."/>
            <person name="Sorensen T."/>
            <person name="Nielsen M.R."/>
            <person name="Sondergaard T.E."/>
            <person name="Sorensen J.L."/>
            <person name="Fitzpatrick D.A."/>
            <person name="Frisvad J.C."/>
            <person name="Nielsen K.L."/>
        </authorList>
    </citation>
    <scope>NUCLEOTIDE SEQUENCE</scope>
    <source>
        <strain evidence="9">IBT 29677</strain>
    </source>
</reference>
<dbReference type="PROSITE" id="PS00678">
    <property type="entry name" value="WD_REPEATS_1"/>
    <property type="match status" value="1"/>
</dbReference>
<name>A0A9W9W409_9EURO</name>
<feature type="compositionally biased region" description="Low complexity" evidence="7">
    <location>
        <begin position="94"/>
        <end position="119"/>
    </location>
</feature>
<dbReference type="InterPro" id="IPR051350">
    <property type="entry name" value="WD_repeat-ST_regulator"/>
</dbReference>
<evidence type="ECO:0000256" key="5">
    <source>
        <dbReference type="ARBA" id="ARBA00022737"/>
    </source>
</evidence>
<feature type="compositionally biased region" description="Low complexity" evidence="7">
    <location>
        <begin position="47"/>
        <end position="70"/>
    </location>
</feature>
<evidence type="ECO:0000256" key="4">
    <source>
        <dbReference type="ARBA" id="ARBA00022574"/>
    </source>
</evidence>
<evidence type="ECO:0000256" key="7">
    <source>
        <dbReference type="SAM" id="MobiDB-lite"/>
    </source>
</evidence>
<dbReference type="PANTHER" id="PTHR22838:SF0">
    <property type="entry name" value="WD REPEAT-CONTAINING PROTEIN 26"/>
    <property type="match status" value="1"/>
</dbReference>
<reference evidence="9" key="1">
    <citation type="submission" date="2022-12" db="EMBL/GenBank/DDBJ databases">
        <authorList>
            <person name="Petersen C."/>
        </authorList>
    </citation>
    <scope>NUCLEOTIDE SEQUENCE</scope>
    <source>
        <strain evidence="9">IBT 29677</strain>
    </source>
</reference>
<feature type="repeat" description="WD" evidence="6">
    <location>
        <begin position="652"/>
        <end position="676"/>
    </location>
</feature>
<dbReference type="InterPro" id="IPR006595">
    <property type="entry name" value="CTLH_C"/>
</dbReference>
<feature type="compositionally biased region" description="Pro residues" evidence="7">
    <location>
        <begin position="71"/>
        <end position="85"/>
    </location>
</feature>
<dbReference type="Pfam" id="PF23627">
    <property type="entry name" value="LisH_WDR26"/>
    <property type="match status" value="1"/>
</dbReference>
<feature type="domain" description="CTLH" evidence="8">
    <location>
        <begin position="233"/>
        <end position="308"/>
    </location>
</feature>
<accession>A0A9W9W409</accession>
<feature type="non-terminal residue" evidence="9">
    <location>
        <position position="746"/>
    </location>
</feature>
<dbReference type="CDD" id="cd00200">
    <property type="entry name" value="WD40"/>
    <property type="match status" value="1"/>
</dbReference>